<comment type="cofactor">
    <cofactor evidence="7">
        <name>Mg(2+)</name>
        <dbReference type="ChEBI" id="CHEBI:18420"/>
    </cofactor>
</comment>
<feature type="binding site" evidence="7">
    <location>
        <begin position="187"/>
        <end position="193"/>
    </location>
    <ligand>
        <name>(6S)-NADPHX</name>
        <dbReference type="ChEBI" id="CHEBI:64076"/>
    </ligand>
</feature>
<evidence type="ECO:0000256" key="1">
    <source>
        <dbReference type="ARBA" id="ARBA00022741"/>
    </source>
</evidence>
<dbReference type="Gene3D" id="3.40.1190.20">
    <property type="match status" value="1"/>
</dbReference>
<feature type="binding site" evidence="7">
    <location>
        <begin position="249"/>
        <end position="258"/>
    </location>
    <ligand>
        <name>ATP</name>
        <dbReference type="ChEBI" id="CHEBI:30616"/>
    </ligand>
</feature>
<gene>
    <name evidence="9" type="ORF">g.21048</name>
</gene>
<dbReference type="InterPro" id="IPR029056">
    <property type="entry name" value="Ribokinase-like"/>
</dbReference>
<dbReference type="HAMAP" id="MF_01965">
    <property type="entry name" value="NADHX_dehydratase"/>
    <property type="match status" value="1"/>
</dbReference>
<organism evidence="9">
    <name type="scientific">Cuerna arida</name>
    <dbReference type="NCBI Taxonomy" id="1464854"/>
    <lineage>
        <taxon>Eukaryota</taxon>
        <taxon>Metazoa</taxon>
        <taxon>Ecdysozoa</taxon>
        <taxon>Arthropoda</taxon>
        <taxon>Hexapoda</taxon>
        <taxon>Insecta</taxon>
        <taxon>Pterygota</taxon>
        <taxon>Neoptera</taxon>
        <taxon>Paraneoptera</taxon>
        <taxon>Hemiptera</taxon>
        <taxon>Auchenorrhyncha</taxon>
        <taxon>Membracoidea</taxon>
        <taxon>Cicadellidae</taxon>
        <taxon>Cicadellinae</taxon>
        <taxon>Proconiini</taxon>
        <taxon>Cuerna</taxon>
    </lineage>
</organism>
<dbReference type="GO" id="GO:0046496">
    <property type="term" value="P:nicotinamide nucleotide metabolic process"/>
    <property type="evidence" value="ECO:0007669"/>
    <property type="project" value="UniProtKB-UniRule"/>
</dbReference>
<keyword evidence="4 7" id="KW-0520">NAD</keyword>
<dbReference type="InterPro" id="IPR000631">
    <property type="entry name" value="CARKD"/>
</dbReference>
<feature type="binding site" evidence="7">
    <location>
        <position position="133"/>
    </location>
    <ligand>
        <name>(6S)-NADPHX</name>
        <dbReference type="ChEBI" id="CHEBI:64076"/>
    </ligand>
</feature>
<evidence type="ECO:0000256" key="5">
    <source>
        <dbReference type="ARBA" id="ARBA00023239"/>
    </source>
</evidence>
<dbReference type="EC" id="4.2.1.93" evidence="7"/>
<accession>A0A1B6F015</accession>
<keyword evidence="7" id="KW-0597">Phosphoprotein</keyword>
<sequence>MKRCATLCSYYIFGCRLLHSASAMASNVVNSEVIKQCKPLIPELSYTKHKGQSGRVGVFGGSKVFTGAPYFTGISALRTGADLIFVFCVQAAAEPIKSYSPELMVVPYLDVDMPAEEEDVWLKKLHCAVIGPGLGRDQSIINKIKSLIPTLKNVNIPLVLDADGLFVLIQNPTLLNDYSNDVYITPNINEFRILCETFFKGEEYSITDYDTLGPKLSSAIGPRVTILIKGERDIIVRGKTVLNYETTKGSPRRCGGQGDILSGCLGTFAFWATQVEQKDGKDAPQLCAALAASTITRVCNRYAFEDKGRGMITTDMLEKLPMVFDSLFDDKWKYLIDQNKLLLNKK</sequence>
<comment type="catalytic activity">
    <reaction evidence="6 7">
        <text>(6S)-NADPHX + ATP = ADP + phosphate + NADPH + H(+)</text>
        <dbReference type="Rhea" id="RHEA:32231"/>
        <dbReference type="ChEBI" id="CHEBI:15378"/>
        <dbReference type="ChEBI" id="CHEBI:30616"/>
        <dbReference type="ChEBI" id="CHEBI:43474"/>
        <dbReference type="ChEBI" id="CHEBI:57783"/>
        <dbReference type="ChEBI" id="CHEBI:64076"/>
        <dbReference type="ChEBI" id="CHEBI:456216"/>
        <dbReference type="EC" id="4.2.1.93"/>
    </reaction>
</comment>
<protein>
    <recommendedName>
        <fullName evidence="7">ATP-dependent (S)-NAD(P)H-hydrate dehydratase</fullName>
        <ecNumber evidence="7">4.2.1.93</ecNumber>
    </recommendedName>
    <alternativeName>
        <fullName evidence="7">ATP-dependent NAD(P)HX dehydratase</fullName>
    </alternativeName>
</protein>
<reference evidence="9" key="1">
    <citation type="submission" date="2015-11" db="EMBL/GenBank/DDBJ databases">
        <title>De novo transcriptome assembly of four potential Pierce s Disease insect vectors from Arizona vineyards.</title>
        <authorList>
            <person name="Tassone E.E."/>
        </authorList>
    </citation>
    <scope>NUCLEOTIDE SEQUENCE</scope>
</reference>
<name>A0A1B6F015_9HEMI</name>
<comment type="similarity">
    <text evidence="7">Belongs to the NnrD/CARKD family.</text>
</comment>
<dbReference type="GO" id="GO:0005524">
    <property type="term" value="F:ATP binding"/>
    <property type="evidence" value="ECO:0007669"/>
    <property type="project" value="UniProtKB-KW"/>
</dbReference>
<comment type="function">
    <text evidence="7">Catalyzes the dehydration of the S-form of NAD(P)HX at the expense of ATP, which is converted to ADP. Together with NAD(P)HX epimerase, which catalyzes the epimerization of the S- and R-forms, the enzyme allows the repair of both epimers of NAD(P)HX, a damaged form of NAD(P)H that is a result of enzymatic or heat-dependent hydration.</text>
</comment>
<evidence type="ECO:0000256" key="3">
    <source>
        <dbReference type="ARBA" id="ARBA00022857"/>
    </source>
</evidence>
<dbReference type="EMBL" id="GECZ01026113">
    <property type="protein sequence ID" value="JAS43656.1"/>
    <property type="molecule type" value="Transcribed_RNA"/>
</dbReference>
<keyword evidence="5 7" id="KW-0456">Lyase</keyword>
<dbReference type="NCBIfam" id="TIGR00196">
    <property type="entry name" value="yjeF_cterm"/>
    <property type="match status" value="1"/>
</dbReference>
<keyword evidence="1 7" id="KW-0547">Nucleotide-binding</keyword>
<keyword evidence="3" id="KW-0521">NADP</keyword>
<dbReference type="CDD" id="cd01171">
    <property type="entry name" value="YXKO-related"/>
    <property type="match status" value="1"/>
</dbReference>
<dbReference type="SUPFAM" id="SSF53613">
    <property type="entry name" value="Ribokinase-like"/>
    <property type="match status" value="1"/>
</dbReference>
<keyword evidence="2 7" id="KW-0067">ATP-binding</keyword>
<dbReference type="Pfam" id="PF01256">
    <property type="entry name" value="Carb_kinase"/>
    <property type="match status" value="1"/>
</dbReference>
<evidence type="ECO:0000259" key="8">
    <source>
        <dbReference type="PROSITE" id="PS51383"/>
    </source>
</evidence>
<feature type="binding site" evidence="7">
    <location>
        <begin position="229"/>
        <end position="233"/>
    </location>
    <ligand>
        <name>ATP</name>
        <dbReference type="ChEBI" id="CHEBI:30616"/>
    </ligand>
</feature>
<evidence type="ECO:0000256" key="4">
    <source>
        <dbReference type="ARBA" id="ARBA00023027"/>
    </source>
</evidence>
<dbReference type="GO" id="GO:0047453">
    <property type="term" value="F:ATP-dependent NAD(P)H-hydrate dehydratase activity"/>
    <property type="evidence" value="ECO:0007669"/>
    <property type="project" value="UniProtKB-UniRule"/>
</dbReference>
<proteinExistence type="inferred from homology"/>
<evidence type="ECO:0000256" key="7">
    <source>
        <dbReference type="HAMAP-Rule" id="MF_03157"/>
    </source>
</evidence>
<evidence type="ECO:0000256" key="2">
    <source>
        <dbReference type="ARBA" id="ARBA00022840"/>
    </source>
</evidence>
<feature type="binding site" evidence="7">
    <location>
        <position position="259"/>
    </location>
    <ligand>
        <name>(6S)-NADPHX</name>
        <dbReference type="ChEBI" id="CHEBI:64076"/>
    </ligand>
</feature>
<evidence type="ECO:0000256" key="6">
    <source>
        <dbReference type="ARBA" id="ARBA00047472"/>
    </source>
</evidence>
<dbReference type="GO" id="GO:0110051">
    <property type="term" value="P:metabolite repair"/>
    <property type="evidence" value="ECO:0007669"/>
    <property type="project" value="TreeGrafter"/>
</dbReference>
<dbReference type="PANTHER" id="PTHR12592">
    <property type="entry name" value="ATP-DEPENDENT (S)-NAD(P)H-HYDRATE DEHYDRATASE FAMILY MEMBER"/>
    <property type="match status" value="1"/>
</dbReference>
<dbReference type="PANTHER" id="PTHR12592:SF0">
    <property type="entry name" value="ATP-DEPENDENT (S)-NAD(P)H-HYDRATE DEHYDRATASE"/>
    <property type="match status" value="1"/>
</dbReference>
<comment type="catalytic activity">
    <reaction evidence="7">
        <text>(6S)-NADHX + ATP = ADP + phosphate + NADH + H(+)</text>
        <dbReference type="Rhea" id="RHEA:19017"/>
        <dbReference type="ChEBI" id="CHEBI:15378"/>
        <dbReference type="ChEBI" id="CHEBI:30616"/>
        <dbReference type="ChEBI" id="CHEBI:43474"/>
        <dbReference type="ChEBI" id="CHEBI:57945"/>
        <dbReference type="ChEBI" id="CHEBI:64074"/>
        <dbReference type="ChEBI" id="CHEBI:456216"/>
        <dbReference type="EC" id="4.2.1.93"/>
    </reaction>
</comment>
<evidence type="ECO:0000313" key="9">
    <source>
        <dbReference type="EMBL" id="JAS43656.1"/>
    </source>
</evidence>
<feature type="domain" description="YjeF C-terminal" evidence="8">
    <location>
        <begin position="33"/>
        <end position="327"/>
    </location>
</feature>
<dbReference type="AlphaFoldDB" id="A0A1B6F015"/>
<dbReference type="PROSITE" id="PS51383">
    <property type="entry name" value="YJEF_C_3"/>
    <property type="match status" value="1"/>
</dbReference>